<dbReference type="Proteomes" id="UP000554144">
    <property type="component" value="Unassembled WGS sequence"/>
</dbReference>
<accession>A0A853H1E5</accession>
<reference evidence="2 3" key="1">
    <citation type="submission" date="2020-07" db="EMBL/GenBank/DDBJ databases">
        <title>Taxonomic revisions and descriptions of new bacterial species based on genomic comparisons in the high-G+C-content subgroup of the family Alcaligenaceae.</title>
        <authorList>
            <person name="Szabo A."/>
            <person name="Felfoldi T."/>
        </authorList>
    </citation>
    <scope>NUCLEOTIDE SEQUENCE [LARGE SCALE GENOMIC DNA]</scope>
    <source>
        <strain evidence="2 3">DSM 25667</strain>
    </source>
</reference>
<dbReference type="RefSeq" id="WP_167667408.1">
    <property type="nucleotide sequence ID" value="NZ_JACCEV010000004.1"/>
</dbReference>
<evidence type="ECO:0000313" key="2">
    <source>
        <dbReference type="EMBL" id="NYT86786.1"/>
    </source>
</evidence>
<gene>
    <name evidence="2" type="ORF">H0A62_14365</name>
</gene>
<dbReference type="EMBL" id="JACCEV010000004">
    <property type="protein sequence ID" value="NYT86786.1"/>
    <property type="molecule type" value="Genomic_DNA"/>
</dbReference>
<keyword evidence="3" id="KW-1185">Reference proteome</keyword>
<proteinExistence type="predicted"/>
<evidence type="ECO:0000256" key="1">
    <source>
        <dbReference type="SAM" id="MobiDB-lite"/>
    </source>
</evidence>
<name>A0A853H1E5_9BURK</name>
<dbReference type="AlphaFoldDB" id="A0A853H1E5"/>
<sequence length="50" mass="5627">MKQIRAGSEETYAVSDKWDGEQTSDTHSSAVTRVKRARQDEHGRAQTHAI</sequence>
<organism evidence="2 3">
    <name type="scientific">Pollutimonas harenae</name>
    <dbReference type="NCBI Taxonomy" id="657015"/>
    <lineage>
        <taxon>Bacteria</taxon>
        <taxon>Pseudomonadati</taxon>
        <taxon>Pseudomonadota</taxon>
        <taxon>Betaproteobacteria</taxon>
        <taxon>Burkholderiales</taxon>
        <taxon>Alcaligenaceae</taxon>
        <taxon>Pollutimonas</taxon>
    </lineage>
</organism>
<comment type="caution">
    <text evidence="2">The sequence shown here is derived from an EMBL/GenBank/DDBJ whole genome shotgun (WGS) entry which is preliminary data.</text>
</comment>
<feature type="region of interest" description="Disordered" evidence="1">
    <location>
        <begin position="1"/>
        <end position="50"/>
    </location>
</feature>
<feature type="compositionally biased region" description="Polar residues" evidence="1">
    <location>
        <begin position="21"/>
        <end position="31"/>
    </location>
</feature>
<evidence type="ECO:0000313" key="3">
    <source>
        <dbReference type="Proteomes" id="UP000554144"/>
    </source>
</evidence>
<protein>
    <submittedName>
        <fullName evidence="2">Uncharacterized protein</fullName>
    </submittedName>
</protein>